<comment type="caution">
    <text evidence="3">The sequence shown here is derived from an EMBL/GenBank/DDBJ whole genome shotgun (WGS) entry which is preliminary data.</text>
</comment>
<dbReference type="PROSITE" id="PS00028">
    <property type="entry name" value="ZINC_FINGER_C2H2_1"/>
    <property type="match status" value="1"/>
</dbReference>
<dbReference type="EMBL" id="VICG01000008">
    <property type="protein sequence ID" value="KAA8569306.1"/>
    <property type="molecule type" value="Genomic_DNA"/>
</dbReference>
<keyword evidence="4" id="KW-1185">Reference proteome</keyword>
<dbReference type="Gene3D" id="3.30.160.60">
    <property type="entry name" value="Classic Zinc Finger"/>
    <property type="match status" value="1"/>
</dbReference>
<gene>
    <name evidence="3" type="ORF">EYC84_000963</name>
</gene>
<accession>A0A5M9JNG9</accession>
<dbReference type="VEuPathDB" id="FungiDB:MFRU_004g01320"/>
<dbReference type="Proteomes" id="UP000322873">
    <property type="component" value="Unassembled WGS sequence"/>
</dbReference>
<keyword evidence="1" id="KW-0479">Metal-binding</keyword>
<evidence type="ECO:0000256" key="1">
    <source>
        <dbReference type="PROSITE-ProRule" id="PRU00042"/>
    </source>
</evidence>
<dbReference type="PROSITE" id="PS50157">
    <property type="entry name" value="ZINC_FINGER_C2H2_2"/>
    <property type="match status" value="1"/>
</dbReference>
<name>A0A5M9JNG9_MONFR</name>
<sequence>MSTQADDQILSHIVQNLRYDPNAPWADDSGAALNHFPASFLYTNAWTPEHGQLDDFENFGIVDWNNDVRDHHMVSLSSGEFNFSNAPNGNYNPDNTTNVPLDQFMSLQNFAPPGSNTNSICDAYGQGFRDALTLNVPVSNVIAGQGLIPTEVDFTIAPIGRQAIPPAQPSRPTVSNVSSTRRFACNSDGCAKTFGRQGDRDRHMKKHRQPSIILAQSRDAVSNTIVGTK</sequence>
<proteinExistence type="predicted"/>
<dbReference type="InterPro" id="IPR013087">
    <property type="entry name" value="Znf_C2H2_type"/>
</dbReference>
<dbReference type="GO" id="GO:0008270">
    <property type="term" value="F:zinc ion binding"/>
    <property type="evidence" value="ECO:0007669"/>
    <property type="project" value="UniProtKB-KW"/>
</dbReference>
<evidence type="ECO:0000313" key="4">
    <source>
        <dbReference type="Proteomes" id="UP000322873"/>
    </source>
</evidence>
<keyword evidence="1" id="KW-0863">Zinc-finger</keyword>
<evidence type="ECO:0000259" key="2">
    <source>
        <dbReference type="PROSITE" id="PS50157"/>
    </source>
</evidence>
<protein>
    <recommendedName>
        <fullName evidence="2">C2H2-type domain-containing protein</fullName>
    </recommendedName>
</protein>
<keyword evidence="1" id="KW-0862">Zinc</keyword>
<dbReference type="AlphaFoldDB" id="A0A5M9JNG9"/>
<feature type="domain" description="C2H2-type" evidence="2">
    <location>
        <begin position="183"/>
        <end position="212"/>
    </location>
</feature>
<organism evidence="3 4">
    <name type="scientific">Monilinia fructicola</name>
    <name type="common">Brown rot fungus</name>
    <name type="synonym">Ciboria fructicola</name>
    <dbReference type="NCBI Taxonomy" id="38448"/>
    <lineage>
        <taxon>Eukaryota</taxon>
        <taxon>Fungi</taxon>
        <taxon>Dikarya</taxon>
        <taxon>Ascomycota</taxon>
        <taxon>Pezizomycotina</taxon>
        <taxon>Leotiomycetes</taxon>
        <taxon>Helotiales</taxon>
        <taxon>Sclerotiniaceae</taxon>
        <taxon>Monilinia</taxon>
    </lineage>
</organism>
<reference evidence="3 4" key="1">
    <citation type="submission" date="2019-06" db="EMBL/GenBank/DDBJ databases">
        <title>Genome Sequence of the Brown Rot Fungal Pathogen Monilinia fructicola.</title>
        <authorList>
            <person name="De Miccolis Angelini R.M."/>
            <person name="Landi L."/>
            <person name="Abate D."/>
            <person name="Pollastro S."/>
            <person name="Romanazzi G."/>
            <person name="Faretra F."/>
        </authorList>
    </citation>
    <scope>NUCLEOTIDE SEQUENCE [LARGE SCALE GENOMIC DNA]</scope>
    <source>
        <strain evidence="3 4">Mfrc123</strain>
    </source>
</reference>
<evidence type="ECO:0000313" key="3">
    <source>
        <dbReference type="EMBL" id="KAA8569306.1"/>
    </source>
</evidence>